<dbReference type="EMBL" id="CAKKNS010000001">
    <property type="protein sequence ID" value="CAH0416046.1"/>
    <property type="molecule type" value="Genomic_DNA"/>
</dbReference>
<feature type="transmembrane region" description="Helical" evidence="1">
    <location>
        <begin position="123"/>
        <end position="143"/>
    </location>
</feature>
<accession>A0ABM8Z415</accession>
<proteinExistence type="predicted"/>
<keyword evidence="1" id="KW-1133">Transmembrane helix</keyword>
<feature type="transmembrane region" description="Helical" evidence="1">
    <location>
        <begin position="94"/>
        <end position="111"/>
    </location>
</feature>
<evidence type="ECO:0000313" key="2">
    <source>
        <dbReference type="EMBL" id="CAH0416046.1"/>
    </source>
</evidence>
<protein>
    <submittedName>
        <fullName evidence="2">Uncharacterized protein</fullName>
    </submittedName>
</protein>
<feature type="transmembrane region" description="Helical" evidence="1">
    <location>
        <begin position="244"/>
        <end position="264"/>
    </location>
</feature>
<dbReference type="Proteomes" id="UP000789707">
    <property type="component" value="Unassembled WGS sequence"/>
</dbReference>
<keyword evidence="3" id="KW-1185">Reference proteome</keyword>
<organism evidence="2 3">
    <name type="scientific">Periweissella fabaria</name>
    <dbReference type="NCBI Taxonomy" id="546157"/>
    <lineage>
        <taxon>Bacteria</taxon>
        <taxon>Bacillati</taxon>
        <taxon>Bacillota</taxon>
        <taxon>Bacilli</taxon>
        <taxon>Lactobacillales</taxon>
        <taxon>Lactobacillaceae</taxon>
        <taxon>Periweissella</taxon>
    </lineage>
</organism>
<evidence type="ECO:0000256" key="1">
    <source>
        <dbReference type="SAM" id="Phobius"/>
    </source>
</evidence>
<sequence length="268" mass="29784">MPAQSIEVISAENQHLQQQLDMDYAHYYHCYAQYLIDNGAFCPPLILEEQKQTVLQQIIQLQKTNQVCQAYYQSSAVELARNHLAQTPHSGRSYLKAGLLFALTFAFPQVLGPEHMFDLSGTILFMVLGGAGAILICYILAHVKDIFQGVLSWGVVSLVTLLNLVLALQVHTNAVYHLSGPVGMISLALITLVAVLLDPISGYENTFDRIVLILTITNTCLGMLAIIINTVTVKEGANPLANNWVAMIFAMLVLFSTILMWRLIKYFR</sequence>
<reference evidence="2 3" key="1">
    <citation type="submission" date="2021-11" db="EMBL/GenBank/DDBJ databases">
        <authorList>
            <person name="Depoorter E."/>
        </authorList>
    </citation>
    <scope>NUCLEOTIDE SEQUENCE [LARGE SCALE GENOMIC DNA]</scope>
    <source>
        <strain evidence="2 3">LMG 24289</strain>
    </source>
</reference>
<keyword evidence="1" id="KW-0472">Membrane</keyword>
<gene>
    <name evidence="2" type="ORF">WFA24289_00345</name>
</gene>
<feature type="transmembrane region" description="Helical" evidence="1">
    <location>
        <begin position="209"/>
        <end position="232"/>
    </location>
</feature>
<feature type="transmembrane region" description="Helical" evidence="1">
    <location>
        <begin position="150"/>
        <end position="168"/>
    </location>
</feature>
<evidence type="ECO:0000313" key="3">
    <source>
        <dbReference type="Proteomes" id="UP000789707"/>
    </source>
</evidence>
<keyword evidence="1" id="KW-0812">Transmembrane</keyword>
<feature type="transmembrane region" description="Helical" evidence="1">
    <location>
        <begin position="174"/>
        <end position="197"/>
    </location>
</feature>
<dbReference type="RefSeq" id="WP_230096110.1">
    <property type="nucleotide sequence ID" value="NZ_CAKKNS010000001.1"/>
</dbReference>
<name>A0ABM8Z415_9LACO</name>
<comment type="caution">
    <text evidence="2">The sequence shown here is derived from an EMBL/GenBank/DDBJ whole genome shotgun (WGS) entry which is preliminary data.</text>
</comment>